<protein>
    <submittedName>
        <fullName evidence="2">Nuclear transport factor 2 family protein</fullName>
    </submittedName>
</protein>
<comment type="caution">
    <text evidence="2">The sequence shown here is derived from an EMBL/GenBank/DDBJ whole genome shotgun (WGS) entry which is preliminary data.</text>
</comment>
<feature type="domain" description="SnoaL-like" evidence="1">
    <location>
        <begin position="4"/>
        <end position="126"/>
    </location>
</feature>
<gene>
    <name evidence="2" type="ORF">QTN47_12175</name>
</gene>
<keyword evidence="3" id="KW-1185">Reference proteome</keyword>
<evidence type="ECO:0000259" key="1">
    <source>
        <dbReference type="Pfam" id="PF13577"/>
    </source>
</evidence>
<sequence length="146" mass="16659">MHKLEIIETIQNIFIGADEKNWKQSRSAFADKVYLDYTSMAGGDPLVLNADQIIESWSSFLPKFKATHHQLGNFMVNVEDEKANAFFYGTATHYFPNTSGKNIWTVVATYNASLVHENDSWKVISLRMNLKYQDGNLDLPKIVQNP</sequence>
<reference evidence="2 3" key="1">
    <citation type="submission" date="2023-07" db="EMBL/GenBank/DDBJ databases">
        <authorList>
            <person name="Lian W.-H."/>
        </authorList>
    </citation>
    <scope>NUCLEOTIDE SEQUENCE [LARGE SCALE GENOMIC DNA]</scope>
    <source>
        <strain evidence="2 3">SYSU DXS3180</strain>
    </source>
</reference>
<dbReference type="Pfam" id="PF13577">
    <property type="entry name" value="SnoaL_4"/>
    <property type="match status" value="1"/>
</dbReference>
<dbReference type="RefSeq" id="WP_369329669.1">
    <property type="nucleotide sequence ID" value="NZ_JAULBC010000003.1"/>
</dbReference>
<dbReference type="Gene3D" id="3.10.450.50">
    <property type="match status" value="1"/>
</dbReference>
<organism evidence="2 3">
    <name type="scientific">Danxiaibacter flavus</name>
    <dbReference type="NCBI Taxonomy" id="3049108"/>
    <lineage>
        <taxon>Bacteria</taxon>
        <taxon>Pseudomonadati</taxon>
        <taxon>Bacteroidota</taxon>
        <taxon>Chitinophagia</taxon>
        <taxon>Chitinophagales</taxon>
        <taxon>Chitinophagaceae</taxon>
        <taxon>Danxiaibacter</taxon>
    </lineage>
</organism>
<dbReference type="EMBL" id="JAULBC010000003">
    <property type="protein sequence ID" value="MEX6688260.1"/>
    <property type="molecule type" value="Genomic_DNA"/>
</dbReference>
<dbReference type="Proteomes" id="UP001560573">
    <property type="component" value="Unassembled WGS sequence"/>
</dbReference>
<dbReference type="InterPro" id="IPR037401">
    <property type="entry name" value="SnoaL-like"/>
</dbReference>
<accession>A0ABV3ZFH6</accession>
<dbReference type="InterPro" id="IPR032710">
    <property type="entry name" value="NTF2-like_dom_sf"/>
</dbReference>
<proteinExistence type="predicted"/>
<dbReference type="SUPFAM" id="SSF54427">
    <property type="entry name" value="NTF2-like"/>
    <property type="match status" value="1"/>
</dbReference>
<evidence type="ECO:0000313" key="2">
    <source>
        <dbReference type="EMBL" id="MEX6688260.1"/>
    </source>
</evidence>
<evidence type="ECO:0000313" key="3">
    <source>
        <dbReference type="Proteomes" id="UP001560573"/>
    </source>
</evidence>
<name>A0ABV3ZFH6_9BACT</name>